<dbReference type="STRING" id="1419482.SAMN05444266_10951"/>
<dbReference type="OrthoDB" id="891773at2"/>
<protein>
    <submittedName>
        <fullName evidence="2">Type IX secretion system membrane protein, PorP/SprF family</fullName>
    </submittedName>
</protein>
<proteinExistence type="predicted"/>
<name>A0A1M7JWV1_9BACT</name>
<reference evidence="2 3" key="1">
    <citation type="submission" date="2016-11" db="EMBL/GenBank/DDBJ databases">
        <authorList>
            <person name="Jaros S."/>
            <person name="Januszkiewicz K."/>
            <person name="Wedrychowicz H."/>
        </authorList>
    </citation>
    <scope>NUCLEOTIDE SEQUENCE [LARGE SCALE GENOMIC DNA]</scope>
    <source>
        <strain evidence="2 3">DSM 27406</strain>
    </source>
</reference>
<keyword evidence="1" id="KW-0732">Signal</keyword>
<feature type="chain" id="PRO_5012929460" evidence="1">
    <location>
        <begin position="22"/>
        <end position="302"/>
    </location>
</feature>
<accession>A0A1M7JWV1</accession>
<evidence type="ECO:0000313" key="3">
    <source>
        <dbReference type="Proteomes" id="UP000184420"/>
    </source>
</evidence>
<dbReference type="Proteomes" id="UP000184420">
    <property type="component" value="Unassembled WGS sequence"/>
</dbReference>
<gene>
    <name evidence="2" type="ORF">SAMN05444266_10951</name>
</gene>
<evidence type="ECO:0000313" key="2">
    <source>
        <dbReference type="EMBL" id="SHM57401.1"/>
    </source>
</evidence>
<evidence type="ECO:0000256" key="1">
    <source>
        <dbReference type="SAM" id="SignalP"/>
    </source>
</evidence>
<dbReference type="NCBIfam" id="TIGR03519">
    <property type="entry name" value="T9SS_PorP_fam"/>
    <property type="match status" value="1"/>
</dbReference>
<sequence length="302" mass="32683">MKFRILILSAAALTLSLSASAQSLSKTPALLEPSSTQYYMNQYLANPAMAGADSGLHVNAAYRAQMNAVEGAPETKFFTADGYIGNRVGAGLNVMNDKAGLLSRTRVAATYAYHLPLNENGSRLHFGISLGLNFQRLDYDKIDGDNSDPAIGAFNRRDDYFEADFGMAYTNQHWNIQAALPNIRSTFSNKTDATVNGGTILFTALSYRFLLENAVSSIEPKLAYRAVKGYEGIADIGLNVGILENVANVTAFYHTSGSYSVGAGVRVANTVRVLGMYTKQTSGYRTLTDGGYEIALALDLFR</sequence>
<dbReference type="Pfam" id="PF11751">
    <property type="entry name" value="PorP_SprF"/>
    <property type="match status" value="1"/>
</dbReference>
<feature type="signal peptide" evidence="1">
    <location>
        <begin position="1"/>
        <end position="21"/>
    </location>
</feature>
<dbReference type="AlphaFoldDB" id="A0A1M7JWV1"/>
<keyword evidence="3" id="KW-1185">Reference proteome</keyword>
<dbReference type="EMBL" id="FRBL01000009">
    <property type="protein sequence ID" value="SHM57401.1"/>
    <property type="molecule type" value="Genomic_DNA"/>
</dbReference>
<dbReference type="InterPro" id="IPR019861">
    <property type="entry name" value="PorP/SprF_Bacteroidetes"/>
</dbReference>
<dbReference type="RefSeq" id="WP_083550610.1">
    <property type="nucleotide sequence ID" value="NZ_FRBL01000009.1"/>
</dbReference>
<organism evidence="2 3">
    <name type="scientific">Chitinophaga jiangningensis</name>
    <dbReference type="NCBI Taxonomy" id="1419482"/>
    <lineage>
        <taxon>Bacteria</taxon>
        <taxon>Pseudomonadati</taxon>
        <taxon>Bacteroidota</taxon>
        <taxon>Chitinophagia</taxon>
        <taxon>Chitinophagales</taxon>
        <taxon>Chitinophagaceae</taxon>
        <taxon>Chitinophaga</taxon>
    </lineage>
</organism>